<dbReference type="SUPFAM" id="SSF56399">
    <property type="entry name" value="ADP-ribosylation"/>
    <property type="match status" value="1"/>
</dbReference>
<evidence type="ECO:0000313" key="1">
    <source>
        <dbReference type="EMBL" id="AHK22033.1"/>
    </source>
</evidence>
<proteinExistence type="predicted"/>
<evidence type="ECO:0000313" key="2">
    <source>
        <dbReference type="Proteomes" id="UP000019439"/>
    </source>
</evidence>
<dbReference type="EMBL" id="CP007230">
    <property type="protein sequence ID" value="AHK22033.1"/>
    <property type="molecule type" value="Genomic_DNA"/>
</dbReference>
<dbReference type="Pfam" id="PF10386">
    <property type="entry name" value="DUF2441"/>
    <property type="match status" value="1"/>
</dbReference>
<evidence type="ECO:0008006" key="3">
    <source>
        <dbReference type="Google" id="ProtNLM"/>
    </source>
</evidence>
<organism evidence="1 2">
    <name type="scientific">Yersinia similis</name>
    <dbReference type="NCBI Taxonomy" id="367190"/>
    <lineage>
        <taxon>Bacteria</taxon>
        <taxon>Pseudomonadati</taxon>
        <taxon>Pseudomonadota</taxon>
        <taxon>Gammaproteobacteria</taxon>
        <taxon>Enterobacterales</taxon>
        <taxon>Yersiniaceae</taxon>
        <taxon>Yersinia</taxon>
    </lineage>
</organism>
<dbReference type="InterPro" id="IPR018840">
    <property type="entry name" value="DUF2441"/>
</dbReference>
<sequence>MQYFHIDSCYKPAGKRLLEIGQTLNTSSRPFNPYYEQMCDIHHVIPAFGQERRLKELLRSRDIERFPSRELANNFHGIIDTYIRLLREMEFENIRREQYANRPSRTRCIWLTDNLDEAVYWRERLNKDDRTRIVRVEIDGTLHQADGRYLSAESSSLPELRAAAQSDWEGTLCANSEREILLEGAMTVVAVVAVEV</sequence>
<reference evidence="1 2" key="1">
    <citation type="journal article" date="2014" name="Genome Announc.">
        <title>Genome Sequence of Yersinia similis Y228T, a Member of the Yersinia pseudotuberculosis Complex.</title>
        <authorList>
            <person name="Sprague L.D."/>
            <person name="Neubauer H."/>
        </authorList>
    </citation>
    <scope>NUCLEOTIDE SEQUENCE [LARGE SCALE GENOMIC DNA]</scope>
    <source>
        <strain evidence="1 2">228</strain>
    </source>
</reference>
<dbReference type="Proteomes" id="UP000019439">
    <property type="component" value="Chromosome"/>
</dbReference>
<dbReference type="Gene3D" id="1.10.3800.10">
    <property type="entry name" value="ADP-ribosylation domain"/>
    <property type="match status" value="1"/>
</dbReference>
<name>A0ABM5Q3Z3_9GAMM</name>
<keyword evidence="2" id="KW-1185">Reference proteome</keyword>
<accession>A0ABM5Q3Z3</accession>
<protein>
    <recommendedName>
        <fullName evidence="3">DUF2441 domain-containing protein</fullName>
    </recommendedName>
</protein>
<gene>
    <name evidence="1" type="ORF">BF17_21350</name>
</gene>
<dbReference type="Gene3D" id="3.20.170.10">
    <property type="entry name" value="ADP-ribosylation domain"/>
    <property type="match status" value="1"/>
</dbReference>